<name>A0ABS6KJA2_9MYCO</name>
<reference evidence="3 4" key="1">
    <citation type="journal article" date="2021" name="Sci. Rep.">
        <title>Phenotypic and genomic hallmarks of a novel, potentially pathogenic rapidly growing Mycobacterium species related to the Mycobacterium fortuitum complex.</title>
        <authorList>
            <person name="Gharbi R."/>
            <person name="Khanna V."/>
            <person name="Frigui W."/>
            <person name="Mhenni B."/>
            <person name="Brosch R."/>
            <person name="Mardassi H."/>
        </authorList>
    </citation>
    <scope>NUCLEOTIDE SEQUENCE [LARGE SCALE GENOMIC DNA]</scope>
    <source>
        <strain evidence="3 4">TNTM28</strain>
    </source>
</reference>
<dbReference type="PROSITE" id="PS00086">
    <property type="entry name" value="CYTOCHROME_P450"/>
    <property type="match status" value="1"/>
</dbReference>
<keyword evidence="2" id="KW-0349">Heme</keyword>
<dbReference type="InterPro" id="IPR017972">
    <property type="entry name" value="Cyt_P450_CS"/>
</dbReference>
<evidence type="ECO:0000256" key="2">
    <source>
        <dbReference type="RuleBase" id="RU000461"/>
    </source>
</evidence>
<dbReference type="PANTHER" id="PTHR46696">
    <property type="entry name" value="P450, PUTATIVE (EUROFUNG)-RELATED"/>
    <property type="match status" value="1"/>
</dbReference>
<dbReference type="InterPro" id="IPR001128">
    <property type="entry name" value="Cyt_P450"/>
</dbReference>
<evidence type="ECO:0000313" key="3">
    <source>
        <dbReference type="EMBL" id="MBU9763663.1"/>
    </source>
</evidence>
<dbReference type="CDD" id="cd11033">
    <property type="entry name" value="CYP142-like"/>
    <property type="match status" value="1"/>
</dbReference>
<keyword evidence="2" id="KW-0560">Oxidoreductase</keyword>
<comment type="similarity">
    <text evidence="1 2">Belongs to the cytochrome P450 family.</text>
</comment>
<comment type="caution">
    <text evidence="3">The sequence shown here is derived from an EMBL/GenBank/DDBJ whole genome shotgun (WGS) entry which is preliminary data.</text>
</comment>
<organism evidence="3 4">
    <name type="scientific">[Mycobacterium] fortunisiensis</name>
    <dbReference type="NCBI Taxonomy" id="2600579"/>
    <lineage>
        <taxon>Bacteria</taxon>
        <taxon>Bacillati</taxon>
        <taxon>Actinomycetota</taxon>
        <taxon>Actinomycetes</taxon>
        <taxon>Mycobacteriales</taxon>
        <taxon>Mycobacteriaceae</taxon>
        <taxon>Mycolicibacterium</taxon>
    </lineage>
</organism>
<dbReference type="Proteomes" id="UP000812982">
    <property type="component" value="Unassembled WGS sequence"/>
</dbReference>
<dbReference type="RefSeq" id="WP_217155689.1">
    <property type="nucleotide sequence ID" value="NZ_VOMB01000010.1"/>
</dbReference>
<dbReference type="Pfam" id="PF00067">
    <property type="entry name" value="p450"/>
    <property type="match status" value="1"/>
</dbReference>
<evidence type="ECO:0000313" key="4">
    <source>
        <dbReference type="Proteomes" id="UP000812982"/>
    </source>
</evidence>
<accession>A0ABS6KJA2</accession>
<keyword evidence="2" id="KW-0503">Monooxygenase</keyword>
<gene>
    <name evidence="3" type="ORF">FR943_07395</name>
</gene>
<sequence length="417" mass="46289">MSAPTMDDAAKVLADPTAYADDARLHSALTHLRAHNPVAWVDNRPYRPFWAITKHADIMAVERDNELFISEPRPLLATAAADDLAKQQLEAGMGLRTLIHMDDPHHRKVRAIGADWFRPKAMRALKVRVDELAKRYVDKMRDIGPECDFVTAIAVDFPLYVIMSLLGLPEEDFSRMHMLTQEMFGGDDDEYKRESGSLEDQLSVLMDFFAYFSTLTASRRANPTEDLASAIANGTIDGQPLSDVDTASYYVIVASAGHDTTKDAISGGLHALIENPDQLAALQAQPDLMGTAVEEMIRWSTPVKEFMRTATADTTVRGTPIAKGESVYLAYVSGNRDEEVFDQPHRFDITRDPNKHLAFGYGVHFCLGAALARMEMNSLFTELLSRLESIELAGTPQLSATTFVGGLKHLPIRYSLR</sequence>
<keyword evidence="2" id="KW-0479">Metal-binding</keyword>
<keyword evidence="2" id="KW-0408">Iron</keyword>
<keyword evidence="4" id="KW-1185">Reference proteome</keyword>
<evidence type="ECO:0000256" key="1">
    <source>
        <dbReference type="ARBA" id="ARBA00010617"/>
    </source>
</evidence>
<proteinExistence type="inferred from homology"/>
<protein>
    <submittedName>
        <fullName evidence="3">Cytochrome P450</fullName>
    </submittedName>
</protein>
<dbReference type="PANTHER" id="PTHR46696:SF4">
    <property type="entry name" value="BIOTIN BIOSYNTHESIS CYTOCHROME P450"/>
    <property type="match status" value="1"/>
</dbReference>
<dbReference type="EMBL" id="VOMB01000010">
    <property type="protein sequence ID" value="MBU9763663.1"/>
    <property type="molecule type" value="Genomic_DNA"/>
</dbReference>